<evidence type="ECO:0000256" key="1">
    <source>
        <dbReference type="SAM" id="MobiDB-lite"/>
    </source>
</evidence>
<evidence type="ECO:0000313" key="2">
    <source>
        <dbReference type="EMBL" id="KIK58344.1"/>
    </source>
</evidence>
<reference evidence="2 3" key="1">
    <citation type="submission" date="2014-04" db="EMBL/GenBank/DDBJ databases">
        <title>Evolutionary Origins and Diversification of the Mycorrhizal Mutualists.</title>
        <authorList>
            <consortium name="DOE Joint Genome Institute"/>
            <consortium name="Mycorrhizal Genomics Consortium"/>
            <person name="Kohler A."/>
            <person name="Kuo A."/>
            <person name="Nagy L.G."/>
            <person name="Floudas D."/>
            <person name="Copeland A."/>
            <person name="Barry K.W."/>
            <person name="Cichocki N."/>
            <person name="Veneault-Fourrey C."/>
            <person name="LaButti K."/>
            <person name="Lindquist E.A."/>
            <person name="Lipzen A."/>
            <person name="Lundell T."/>
            <person name="Morin E."/>
            <person name="Murat C."/>
            <person name="Riley R."/>
            <person name="Ohm R."/>
            <person name="Sun H."/>
            <person name="Tunlid A."/>
            <person name="Henrissat B."/>
            <person name="Grigoriev I.V."/>
            <person name="Hibbett D.S."/>
            <person name="Martin F."/>
        </authorList>
    </citation>
    <scope>NUCLEOTIDE SEQUENCE [LARGE SCALE GENOMIC DNA]</scope>
    <source>
        <strain evidence="2 3">FD-317 M1</strain>
    </source>
</reference>
<organism evidence="2 3">
    <name type="scientific">Collybiopsis luxurians FD-317 M1</name>
    <dbReference type="NCBI Taxonomy" id="944289"/>
    <lineage>
        <taxon>Eukaryota</taxon>
        <taxon>Fungi</taxon>
        <taxon>Dikarya</taxon>
        <taxon>Basidiomycota</taxon>
        <taxon>Agaricomycotina</taxon>
        <taxon>Agaricomycetes</taxon>
        <taxon>Agaricomycetidae</taxon>
        <taxon>Agaricales</taxon>
        <taxon>Marasmiineae</taxon>
        <taxon>Omphalotaceae</taxon>
        <taxon>Collybiopsis</taxon>
        <taxon>Collybiopsis luxurians</taxon>
    </lineage>
</organism>
<sequence length="237" mass="26649">MTSNSFQTIPFSTYNLGQEAAIIQCIRCNLLSPGPQRNLPVKVTDALSDDTESNQDLDLLGSTDSLDDNSESDEDAHLLEDSEEVDEKKLYMPVDRQTIVDVYPSQVPGFIYLQAPNMNPSNELLATYLWPVPGFKYRNCPRITSSQSDVVEGGCVTIWDRHHLELPIHHQIPNPATNPMMMHSAYPPGTWSSDLEPLQGESLVEIVPCIPKMKWMLKHINGTKDMWTNKHKTAAEI</sequence>
<proteinExistence type="predicted"/>
<accession>A0A0D0C769</accession>
<dbReference type="HOGENOM" id="CLU_1170750_0_0_1"/>
<dbReference type="EMBL" id="KN834785">
    <property type="protein sequence ID" value="KIK58344.1"/>
    <property type="molecule type" value="Genomic_DNA"/>
</dbReference>
<feature type="compositionally biased region" description="Basic and acidic residues" evidence="1">
    <location>
        <begin position="75"/>
        <end position="84"/>
    </location>
</feature>
<feature type="compositionally biased region" description="Acidic residues" evidence="1">
    <location>
        <begin position="65"/>
        <end position="74"/>
    </location>
</feature>
<keyword evidence="3" id="KW-1185">Reference proteome</keyword>
<gene>
    <name evidence="2" type="ORF">GYMLUDRAFT_246067</name>
</gene>
<dbReference type="OrthoDB" id="2904016at2759"/>
<name>A0A0D0C769_9AGAR</name>
<dbReference type="AlphaFoldDB" id="A0A0D0C769"/>
<protein>
    <submittedName>
        <fullName evidence="2">Unplaced genomic scaffold GYMLUscaffold_37, whole genome shotgun sequence</fullName>
    </submittedName>
</protein>
<dbReference type="Proteomes" id="UP000053593">
    <property type="component" value="Unassembled WGS sequence"/>
</dbReference>
<evidence type="ECO:0000313" key="3">
    <source>
        <dbReference type="Proteomes" id="UP000053593"/>
    </source>
</evidence>
<feature type="region of interest" description="Disordered" evidence="1">
    <location>
        <begin position="47"/>
        <end position="84"/>
    </location>
</feature>